<feature type="compositionally biased region" description="Basic and acidic residues" evidence="3">
    <location>
        <begin position="524"/>
        <end position="533"/>
    </location>
</feature>
<evidence type="ECO:0000313" key="5">
    <source>
        <dbReference type="EMBL" id="KAK3014625.1"/>
    </source>
</evidence>
<feature type="compositionally biased region" description="Basic and acidic residues" evidence="3">
    <location>
        <begin position="197"/>
        <end position="209"/>
    </location>
</feature>
<dbReference type="Gene3D" id="1.10.10.60">
    <property type="entry name" value="Homeodomain-like"/>
    <property type="match status" value="1"/>
</dbReference>
<keyword evidence="6" id="KW-1185">Reference proteome</keyword>
<dbReference type="InterPro" id="IPR036427">
    <property type="entry name" value="Bromodomain-like_sf"/>
</dbReference>
<comment type="caution">
    <text evidence="5">The sequence shown here is derived from an EMBL/GenBank/DDBJ whole genome shotgun (WGS) entry which is preliminary data.</text>
</comment>
<evidence type="ECO:0000256" key="3">
    <source>
        <dbReference type="SAM" id="MobiDB-lite"/>
    </source>
</evidence>
<dbReference type="PANTHER" id="PTHR37888">
    <property type="entry name" value="DNA-BINDING BROMODOMAIN-CONTAINING PROTEIN"/>
    <property type="match status" value="1"/>
</dbReference>
<dbReference type="InterPro" id="IPR009057">
    <property type="entry name" value="Homeodomain-like_sf"/>
</dbReference>
<dbReference type="SUPFAM" id="SSF46689">
    <property type="entry name" value="Homeodomain-like"/>
    <property type="match status" value="1"/>
</dbReference>
<organism evidence="5 6">
    <name type="scientific">Escallonia herrerae</name>
    <dbReference type="NCBI Taxonomy" id="1293975"/>
    <lineage>
        <taxon>Eukaryota</taxon>
        <taxon>Viridiplantae</taxon>
        <taxon>Streptophyta</taxon>
        <taxon>Embryophyta</taxon>
        <taxon>Tracheophyta</taxon>
        <taxon>Spermatophyta</taxon>
        <taxon>Magnoliopsida</taxon>
        <taxon>eudicotyledons</taxon>
        <taxon>Gunneridae</taxon>
        <taxon>Pentapetalae</taxon>
        <taxon>asterids</taxon>
        <taxon>campanulids</taxon>
        <taxon>Escalloniales</taxon>
        <taxon>Escalloniaceae</taxon>
        <taxon>Escallonia</taxon>
    </lineage>
</organism>
<keyword evidence="1 2" id="KW-0103">Bromodomain</keyword>
<dbReference type="CDD" id="cd04369">
    <property type="entry name" value="Bromodomain"/>
    <property type="match status" value="1"/>
</dbReference>
<feature type="region of interest" description="Disordered" evidence="3">
    <location>
        <begin position="475"/>
        <end position="730"/>
    </location>
</feature>
<name>A0AA89ATK6_9ASTE</name>
<evidence type="ECO:0000256" key="2">
    <source>
        <dbReference type="PROSITE-ProRule" id="PRU00035"/>
    </source>
</evidence>
<dbReference type="CDD" id="cd00167">
    <property type="entry name" value="SANT"/>
    <property type="match status" value="1"/>
</dbReference>
<accession>A0AA89ATK6</accession>
<feature type="compositionally biased region" description="Basic and acidic residues" evidence="3">
    <location>
        <begin position="129"/>
        <end position="159"/>
    </location>
</feature>
<dbReference type="AlphaFoldDB" id="A0AA89ATK6"/>
<feature type="region of interest" description="Disordered" evidence="3">
    <location>
        <begin position="129"/>
        <end position="279"/>
    </location>
</feature>
<feature type="compositionally biased region" description="Basic and acidic residues" evidence="3">
    <location>
        <begin position="593"/>
        <end position="613"/>
    </location>
</feature>
<proteinExistence type="predicted"/>
<feature type="domain" description="Bromo" evidence="4">
    <location>
        <begin position="394"/>
        <end position="456"/>
    </location>
</feature>
<feature type="compositionally biased region" description="Basic and acidic residues" evidence="3">
    <location>
        <begin position="657"/>
        <end position="674"/>
    </location>
</feature>
<reference evidence="5" key="1">
    <citation type="submission" date="2022-12" db="EMBL/GenBank/DDBJ databases">
        <title>Draft genome assemblies for two species of Escallonia (Escalloniales).</title>
        <authorList>
            <person name="Chanderbali A."/>
            <person name="Dervinis C."/>
            <person name="Anghel I."/>
            <person name="Soltis D."/>
            <person name="Soltis P."/>
            <person name="Zapata F."/>
        </authorList>
    </citation>
    <scope>NUCLEOTIDE SEQUENCE</scope>
    <source>
        <strain evidence="5">UCBG64.0493</strain>
        <tissue evidence="5">Leaf</tissue>
    </source>
</reference>
<dbReference type="PANTHER" id="PTHR37888:SF11">
    <property type="entry name" value="DNA-BINDING BROMODOMAIN-CONTAINING PROTEIN"/>
    <property type="match status" value="1"/>
</dbReference>
<protein>
    <recommendedName>
        <fullName evidence="4">Bromo domain-containing protein</fullName>
    </recommendedName>
</protein>
<sequence>MKKKVPSKNSPMAKTTETCDDKRTWSTWDEMLLACAVQRYGLKDWDFVATELQKRSSVPVAYTAQICRDKFRDLKRRLTHDGDGGGDDDAADIGSLIEELRKLRVADLEQDIHRRDLKIDSLQLRARRLKEEEEREQKNGSGEKKPDLVKDSEGERSQSEKVNSGGPPAGGRPGDFAGKSVSGERQGRSFNESNSMENREAKVKVKVNEPVKSGSVKPDPDVKPVREDSCNDSSDTVARQHVASRPSEEEEGKKVEGDSAELRDSGAEMNSDVQSSVSLTNKVRRKREVPGVGGGGDEPVLSPATIKQEPVKSEPLVSFLDVIRLHKHGSMFERRLESQPSANIAAEHLTIKASRRSEVFDVDDGAVEVAHADLAEVARMVLVEEDAVMYRTNKLVDLMQKTDDYNNMIRQHVDLETVHTRLDDGSYASCPDKFYLDLLLLFNNAIVFYPKSSPESPAAHDLRKLVLKELKRRQIRRQQPAEAAPEVLQPKTDPERSESLLSKHKASAPMVVCRKRSSILAKPSSEKQADDKTASNPKPPVKSSSNEEEVKPTKEKPVTGVRSMRRSNTSRTNSTMAPPSKNVNSNSSPNPDSKSKAEQAEASKVEKEKKKVDVGTSVKKRGAADFLKRIKKNSPGKGKATLLERLKSSPDEGSGGGKKDQQKQKVDDRKDGTARLRSGGKQVKDESSPSKRGVGRPPKKGAKEAVPQKKGGGDQAEVVASKRPNKRSRR</sequence>
<dbReference type="SMART" id="SM00717">
    <property type="entry name" value="SANT"/>
    <property type="match status" value="1"/>
</dbReference>
<dbReference type="InterPro" id="IPR001487">
    <property type="entry name" value="Bromodomain"/>
</dbReference>
<dbReference type="Pfam" id="PF00249">
    <property type="entry name" value="Myb_DNA-binding"/>
    <property type="match status" value="1"/>
</dbReference>
<evidence type="ECO:0000313" key="6">
    <source>
        <dbReference type="Proteomes" id="UP001188597"/>
    </source>
</evidence>
<dbReference type="SUPFAM" id="SSF47370">
    <property type="entry name" value="Bromodomain"/>
    <property type="match status" value="1"/>
</dbReference>
<feature type="compositionally biased region" description="Basic and acidic residues" evidence="3">
    <location>
        <begin position="548"/>
        <end position="557"/>
    </location>
</feature>
<dbReference type="PROSITE" id="PS50014">
    <property type="entry name" value="BROMODOMAIN_2"/>
    <property type="match status" value="1"/>
</dbReference>
<feature type="compositionally biased region" description="Low complexity" evidence="3">
    <location>
        <begin position="566"/>
        <end position="592"/>
    </location>
</feature>
<evidence type="ECO:0000259" key="4">
    <source>
        <dbReference type="PROSITE" id="PS50014"/>
    </source>
</evidence>
<gene>
    <name evidence="5" type="ORF">RJ639_008543</name>
</gene>
<feature type="compositionally biased region" description="Basic and acidic residues" evidence="3">
    <location>
        <begin position="251"/>
        <end position="266"/>
    </location>
</feature>
<dbReference type="Pfam" id="PF00439">
    <property type="entry name" value="Bromodomain"/>
    <property type="match status" value="1"/>
</dbReference>
<dbReference type="Proteomes" id="UP001188597">
    <property type="component" value="Unassembled WGS sequence"/>
</dbReference>
<dbReference type="EMBL" id="JAVXUP010001206">
    <property type="protein sequence ID" value="KAK3014625.1"/>
    <property type="molecule type" value="Genomic_DNA"/>
</dbReference>
<dbReference type="SMART" id="SM00297">
    <property type="entry name" value="BROMO"/>
    <property type="match status" value="1"/>
</dbReference>
<dbReference type="InterPro" id="IPR001005">
    <property type="entry name" value="SANT/Myb"/>
</dbReference>
<evidence type="ECO:0000256" key="1">
    <source>
        <dbReference type="ARBA" id="ARBA00023117"/>
    </source>
</evidence>
<dbReference type="Gene3D" id="1.20.920.10">
    <property type="entry name" value="Bromodomain-like"/>
    <property type="match status" value="1"/>
</dbReference>
<feature type="compositionally biased region" description="Basic and acidic residues" evidence="3">
    <location>
        <begin position="218"/>
        <end position="229"/>
    </location>
</feature>